<gene>
    <name evidence="2" type="ORF">GCM10023205_35050</name>
</gene>
<dbReference type="EMBL" id="BAABHS010000011">
    <property type="protein sequence ID" value="GAA4967194.1"/>
    <property type="molecule type" value="Genomic_DNA"/>
</dbReference>
<accession>A0ABP9HC65</accession>
<evidence type="ECO:0000313" key="2">
    <source>
        <dbReference type="EMBL" id="GAA4967194.1"/>
    </source>
</evidence>
<dbReference type="Proteomes" id="UP001500466">
    <property type="component" value="Unassembled WGS sequence"/>
</dbReference>
<evidence type="ECO:0000256" key="1">
    <source>
        <dbReference type="SAM" id="MobiDB-lite"/>
    </source>
</evidence>
<name>A0ABP9HC65_9ACTN</name>
<proteinExistence type="predicted"/>
<comment type="caution">
    <text evidence="2">The sequence shown here is derived from an EMBL/GenBank/DDBJ whole genome shotgun (WGS) entry which is preliminary data.</text>
</comment>
<evidence type="ECO:0000313" key="3">
    <source>
        <dbReference type="Proteomes" id="UP001500466"/>
    </source>
</evidence>
<reference evidence="3" key="1">
    <citation type="journal article" date="2019" name="Int. J. Syst. Evol. Microbiol.">
        <title>The Global Catalogue of Microorganisms (GCM) 10K type strain sequencing project: providing services to taxonomists for standard genome sequencing and annotation.</title>
        <authorList>
            <consortium name="The Broad Institute Genomics Platform"/>
            <consortium name="The Broad Institute Genome Sequencing Center for Infectious Disease"/>
            <person name="Wu L."/>
            <person name="Ma J."/>
        </authorList>
    </citation>
    <scope>NUCLEOTIDE SEQUENCE [LARGE SCALE GENOMIC DNA]</scope>
    <source>
        <strain evidence="3">JCM 17986</strain>
    </source>
</reference>
<protein>
    <submittedName>
        <fullName evidence="2">Uncharacterized protein</fullName>
    </submittedName>
</protein>
<sequence length="142" mass="15933">MAEGQVPRAHRAAAMGLPSARSSRSRPPREAERASSPSQDPALKRQHARSEQVQLREPGVNAPDPVKATLWRQWEAKLDMTLSAERRVRDMRAGQEVHDPEVHYLGTSEFGGPGAPIFRSADGYLSRGDYDRWERSNLGDFR</sequence>
<feature type="region of interest" description="Disordered" evidence="1">
    <location>
        <begin position="1"/>
        <end position="64"/>
    </location>
</feature>
<keyword evidence="3" id="KW-1185">Reference proteome</keyword>
<organism evidence="2 3">
    <name type="scientific">Yinghuangia aomiensis</name>
    <dbReference type="NCBI Taxonomy" id="676205"/>
    <lineage>
        <taxon>Bacteria</taxon>
        <taxon>Bacillati</taxon>
        <taxon>Actinomycetota</taxon>
        <taxon>Actinomycetes</taxon>
        <taxon>Kitasatosporales</taxon>
        <taxon>Streptomycetaceae</taxon>
        <taxon>Yinghuangia</taxon>
    </lineage>
</organism>